<dbReference type="GO" id="GO:0043715">
    <property type="term" value="F:2,3-diketo-5-methylthiopentyl-1-phosphate enolase activity"/>
    <property type="evidence" value="ECO:0007669"/>
    <property type="project" value="UniProtKB-UniRule"/>
</dbReference>
<keyword evidence="1 4" id="KW-0028">Amino-acid biosynthesis</keyword>
<dbReference type="InterPro" id="IPR023943">
    <property type="entry name" value="Enolase-ppase_E1"/>
</dbReference>
<comment type="pathway">
    <text evidence="4">Amino-acid biosynthesis; L-methionine biosynthesis via salvage pathway; L-methionine from S-methyl-5-thio-alpha-D-ribose 1-phosphate: step 3/6.</text>
</comment>
<reference evidence="6" key="3">
    <citation type="submission" date="2021-06" db="EMBL/GenBank/DDBJ databases">
        <title>Genomic Description and Analysis of Intracellular Bacteria, Candidatus Berkiella cookevillensis and Candidatus Berkiella aquae.</title>
        <authorList>
            <person name="Kidane D.T."/>
            <person name="Mehari Y.T."/>
            <person name="Rice F.C."/>
            <person name="Arivett B.A."/>
            <person name="Farone A.L."/>
            <person name="Berk S.G."/>
            <person name="Farone M.B."/>
        </authorList>
    </citation>
    <scope>NUCLEOTIDE SEQUENCE</scope>
    <source>
        <strain evidence="6">HT99</strain>
    </source>
</reference>
<dbReference type="GO" id="GO:0000287">
    <property type="term" value="F:magnesium ion binding"/>
    <property type="evidence" value="ECO:0007669"/>
    <property type="project" value="UniProtKB-UniRule"/>
</dbReference>
<dbReference type="SFLD" id="SFLDG01133">
    <property type="entry name" value="C1.5.4:_Enolase-phosphatase_Li"/>
    <property type="match status" value="1"/>
</dbReference>
<keyword evidence="7" id="KW-1185">Reference proteome</keyword>
<dbReference type="GO" id="GO:0043874">
    <property type="term" value="F:acireductone synthase activity"/>
    <property type="evidence" value="ECO:0007669"/>
    <property type="project" value="UniProtKB-EC"/>
</dbReference>
<reference evidence="6" key="2">
    <citation type="journal article" date="2016" name="Genome Announc.">
        <title>Draft Genome Sequences of Two Novel Amoeba-Resistant Intranuclear Bacteria, 'Candidatus Berkiella cookevillensis' and 'Candidatus Berkiella aquae'.</title>
        <authorList>
            <person name="Mehari Y.T."/>
            <person name="Arivett B.A."/>
            <person name="Farone A.L."/>
            <person name="Gunderson J.H."/>
            <person name="Farone M.B."/>
        </authorList>
    </citation>
    <scope>NUCLEOTIDE SEQUENCE</scope>
    <source>
        <strain evidence="6">HT99</strain>
    </source>
</reference>
<evidence type="ECO:0000256" key="4">
    <source>
        <dbReference type="HAMAP-Rule" id="MF_01681"/>
    </source>
</evidence>
<gene>
    <name evidence="4 5" type="primary">mtnC</name>
    <name evidence="6" type="ORF">HT99x_007720</name>
    <name evidence="5" type="ORF">HT99x_02059</name>
</gene>
<dbReference type="EMBL" id="LKAJ01000008">
    <property type="protein sequence ID" value="KRG20842.1"/>
    <property type="molecule type" value="Genomic_DNA"/>
</dbReference>
<dbReference type="HAMAP" id="MF_01681">
    <property type="entry name" value="Salvage_MtnC"/>
    <property type="match status" value="1"/>
</dbReference>
<dbReference type="EMBL" id="LKAJ02000001">
    <property type="protein sequence ID" value="MCS5711319.1"/>
    <property type="molecule type" value="Genomic_DNA"/>
</dbReference>
<dbReference type="SFLD" id="SFLDG01129">
    <property type="entry name" value="C1.5:_HAD__Beta-PGM__Phosphata"/>
    <property type="match status" value="1"/>
</dbReference>
<dbReference type="CDD" id="cd01629">
    <property type="entry name" value="HAD_EP"/>
    <property type="match status" value="1"/>
</dbReference>
<dbReference type="PANTHER" id="PTHR20371">
    <property type="entry name" value="ENOLASE-PHOSPHATASE E1"/>
    <property type="match status" value="1"/>
</dbReference>
<dbReference type="GO" id="GO:0043716">
    <property type="term" value="F:2-hydroxy-3-keto-5-methylthiopentenyl-1-phosphate phosphatase activity"/>
    <property type="evidence" value="ECO:0007669"/>
    <property type="project" value="UniProtKB-UniRule"/>
</dbReference>
<dbReference type="InterPro" id="IPR036412">
    <property type="entry name" value="HAD-like_sf"/>
</dbReference>
<organism evidence="5">
    <name type="scientific">Candidatus Berkiella aquae</name>
    <dbReference type="NCBI Taxonomy" id="295108"/>
    <lineage>
        <taxon>Bacteria</taxon>
        <taxon>Pseudomonadati</taxon>
        <taxon>Pseudomonadota</taxon>
        <taxon>Gammaproteobacteria</taxon>
        <taxon>Candidatus Berkiellales</taxon>
        <taxon>Candidatus Berkiellaceae</taxon>
        <taxon>Candidatus Berkiella</taxon>
    </lineage>
</organism>
<evidence type="ECO:0000313" key="5">
    <source>
        <dbReference type="EMBL" id="KRG20842.1"/>
    </source>
</evidence>
<evidence type="ECO:0000256" key="2">
    <source>
        <dbReference type="ARBA" id="ARBA00022801"/>
    </source>
</evidence>
<keyword evidence="2 4" id="KW-0378">Hydrolase</keyword>
<dbReference type="Gene3D" id="3.40.50.1000">
    <property type="entry name" value="HAD superfamily/HAD-like"/>
    <property type="match status" value="1"/>
</dbReference>
<comment type="subunit">
    <text evidence="4">Monomer.</text>
</comment>
<dbReference type="OrthoDB" id="9797416at2"/>
<keyword evidence="4" id="KW-0479">Metal-binding</keyword>
<dbReference type="SFLD" id="SFLDF00044">
    <property type="entry name" value="enolase-phosphatase"/>
    <property type="match status" value="1"/>
</dbReference>
<dbReference type="RefSeq" id="WP_075066686.1">
    <property type="nucleotide sequence ID" value="NZ_LKAJ02000001.1"/>
</dbReference>
<dbReference type="Gene3D" id="1.10.720.60">
    <property type="match status" value="1"/>
</dbReference>
<comment type="similarity">
    <text evidence="4">Belongs to the HAD-like hydrolase superfamily. MasA/MtnC family.</text>
</comment>
<proteinExistence type="inferred from homology"/>
<keyword evidence="3 4" id="KW-0486">Methionine biosynthesis</keyword>
<dbReference type="GO" id="GO:0019509">
    <property type="term" value="P:L-methionine salvage from methylthioadenosine"/>
    <property type="evidence" value="ECO:0007669"/>
    <property type="project" value="UniProtKB-UniRule"/>
</dbReference>
<dbReference type="PATRIC" id="fig|1590043.3.peg.2101"/>
<comment type="function">
    <text evidence="4">Bifunctional enzyme that catalyzes the enolization of 2,3-diketo-5-methylthiopentyl-1-phosphate (DK-MTP-1-P) into the intermediate 2-hydroxy-3-keto-5-methylthiopentenyl-1-phosphate (HK-MTPenyl-1-P), which is then dephosphorylated to form the acireductone 1,2-dihydroxy-3-keto-5-methylthiopentene (DHK-MTPene).</text>
</comment>
<dbReference type="STRING" id="295108.HT99x_02059"/>
<reference evidence="5" key="1">
    <citation type="submission" date="2015-09" db="EMBL/GenBank/DDBJ databases">
        <title>Draft Genome Sequences of Two Novel Amoeba-resistant Intranuclear Bacteria, Candidatus Berkiella cookevillensis and Candidatus Berkiella aquae.</title>
        <authorList>
            <person name="Mehari Y.T."/>
            <person name="Arivett B.A."/>
            <person name="Farone A.L."/>
            <person name="Gunderson J.H."/>
            <person name="Farone M.B."/>
        </authorList>
    </citation>
    <scope>NUCLEOTIDE SEQUENCE [LARGE SCALE GENOMIC DNA]</scope>
    <source>
        <strain evidence="5">HT99</strain>
    </source>
</reference>
<protein>
    <recommendedName>
        <fullName evidence="4">Enolase-phosphatase E1</fullName>
        <ecNumber evidence="4">3.1.3.77</ecNumber>
    </recommendedName>
    <alternativeName>
        <fullName evidence="4">2,3-diketo-5-methylthio-1-phosphopentane phosphatase</fullName>
    </alternativeName>
</protein>
<dbReference type="UniPathway" id="UPA00904">
    <property type="reaction ID" value="UER00876"/>
</dbReference>
<dbReference type="InterPro" id="IPR006439">
    <property type="entry name" value="HAD-SF_hydro_IA"/>
</dbReference>
<keyword evidence="4" id="KW-0460">Magnesium</keyword>
<dbReference type="SFLD" id="SFLDS00003">
    <property type="entry name" value="Haloacid_Dehalogenase"/>
    <property type="match status" value="1"/>
</dbReference>
<evidence type="ECO:0000313" key="6">
    <source>
        <dbReference type="EMBL" id="MCS5711319.1"/>
    </source>
</evidence>
<comment type="pathway">
    <text evidence="4">Amino-acid biosynthesis; L-methionine biosynthesis via salvage pathway; L-methionine from S-methyl-5-thio-alpha-D-ribose 1-phosphate: step 4/6.</text>
</comment>
<dbReference type="NCBIfam" id="TIGR01691">
    <property type="entry name" value="enolase-ppase"/>
    <property type="match status" value="1"/>
</dbReference>
<sequence>MIKAIVTDIEGTTTDIHFVHKVLFPYSRERMAEYVTANEYNPMIVPSLNEVRQQLTPTATLEDVIQQLLSWIDHDVKMGSLKAIQGHIWQTGFEQGHFTGHVYPDAYENLVKWHQAGIALYIYSSGSVKAQQLLFGHSDFGDLRYLFKGHFDTEIGGKKEATSYQNILETIGLTGNEVLFLSDVVAELDAAKANHINTYLLNRDHQIIEQNTHPECDSFSKIQVL</sequence>
<dbReference type="Pfam" id="PF00702">
    <property type="entry name" value="Hydrolase"/>
    <property type="match status" value="1"/>
</dbReference>
<dbReference type="PANTHER" id="PTHR20371:SF1">
    <property type="entry name" value="ENOLASE-PHOSPHATASE E1"/>
    <property type="match status" value="1"/>
</dbReference>
<accession>A0A0Q9YTR7</accession>
<evidence type="ECO:0000256" key="1">
    <source>
        <dbReference type="ARBA" id="ARBA00022605"/>
    </source>
</evidence>
<dbReference type="Proteomes" id="UP000051497">
    <property type="component" value="Unassembled WGS sequence"/>
</dbReference>
<evidence type="ECO:0000313" key="7">
    <source>
        <dbReference type="Proteomes" id="UP000051497"/>
    </source>
</evidence>
<dbReference type="EC" id="3.1.3.77" evidence="4"/>
<name>A0A0Q9YTR7_9GAMM</name>
<dbReference type="InterPro" id="IPR023214">
    <property type="entry name" value="HAD_sf"/>
</dbReference>
<dbReference type="NCBIfam" id="TIGR01549">
    <property type="entry name" value="HAD-SF-IA-v1"/>
    <property type="match status" value="1"/>
</dbReference>
<comment type="cofactor">
    <cofactor evidence="4">
        <name>Mg(2+)</name>
        <dbReference type="ChEBI" id="CHEBI:18420"/>
    </cofactor>
    <text evidence="4">Binds 1 Mg(2+) ion per subunit.</text>
</comment>
<comment type="caution">
    <text evidence="5">The sequence shown here is derived from an EMBL/GenBank/DDBJ whole genome shotgun (WGS) entry which is preliminary data.</text>
</comment>
<comment type="catalytic activity">
    <reaction evidence="4">
        <text>5-methylsulfanyl-2,3-dioxopentyl phosphate + H2O = 1,2-dihydroxy-5-(methylsulfanyl)pent-1-en-3-one + phosphate</text>
        <dbReference type="Rhea" id="RHEA:21700"/>
        <dbReference type="ChEBI" id="CHEBI:15377"/>
        <dbReference type="ChEBI" id="CHEBI:43474"/>
        <dbReference type="ChEBI" id="CHEBI:49252"/>
        <dbReference type="ChEBI" id="CHEBI:58828"/>
        <dbReference type="EC" id="3.1.3.77"/>
    </reaction>
</comment>
<evidence type="ECO:0000256" key="3">
    <source>
        <dbReference type="ARBA" id="ARBA00023167"/>
    </source>
</evidence>
<dbReference type="AlphaFoldDB" id="A0A0Q9YTR7"/>
<dbReference type="SUPFAM" id="SSF56784">
    <property type="entry name" value="HAD-like"/>
    <property type="match status" value="1"/>
</dbReference>